<protein>
    <recommendedName>
        <fullName evidence="1">DUF6265 domain-containing protein</fullName>
    </recommendedName>
</protein>
<proteinExistence type="predicted"/>
<name>A0A258HN15_9CAUL</name>
<dbReference type="Proteomes" id="UP000216147">
    <property type="component" value="Unassembled WGS sequence"/>
</dbReference>
<evidence type="ECO:0000259" key="1">
    <source>
        <dbReference type="Pfam" id="PF19780"/>
    </source>
</evidence>
<evidence type="ECO:0000313" key="2">
    <source>
        <dbReference type="EMBL" id="OYX58179.1"/>
    </source>
</evidence>
<feature type="domain" description="DUF6265" evidence="1">
    <location>
        <begin position="23"/>
        <end position="130"/>
    </location>
</feature>
<organism evidence="2 3">
    <name type="scientific">Brevundimonas subvibrioides</name>
    <dbReference type="NCBI Taxonomy" id="74313"/>
    <lineage>
        <taxon>Bacteria</taxon>
        <taxon>Pseudomonadati</taxon>
        <taxon>Pseudomonadota</taxon>
        <taxon>Alphaproteobacteria</taxon>
        <taxon>Caulobacterales</taxon>
        <taxon>Caulobacteraceae</taxon>
        <taxon>Brevundimonas</taxon>
    </lineage>
</organism>
<sequence>MILTALFVAGLTQAAPVTADQLSWMSGYWLSCDGGREVSETWSDPRGGLMAGHAVTLQNGRASFELSRIAPTTAGAPGVAYFAGVEGAPAVVFPAVEAGGTRVVFENPAHDFPQRVIYERDGDVLKARIEGQMGDRQQVMAWEYRKADLNARCPG</sequence>
<dbReference type="EMBL" id="NCEQ01000003">
    <property type="protein sequence ID" value="OYX58179.1"/>
    <property type="molecule type" value="Genomic_DNA"/>
</dbReference>
<dbReference type="InterPro" id="IPR046232">
    <property type="entry name" value="DUF6265"/>
</dbReference>
<gene>
    <name evidence="2" type="ORF">B7Y86_04020</name>
</gene>
<evidence type="ECO:0000313" key="3">
    <source>
        <dbReference type="Proteomes" id="UP000216147"/>
    </source>
</evidence>
<comment type="caution">
    <text evidence="2">The sequence shown here is derived from an EMBL/GenBank/DDBJ whole genome shotgun (WGS) entry which is preliminary data.</text>
</comment>
<dbReference type="Pfam" id="PF19780">
    <property type="entry name" value="DUF6265"/>
    <property type="match status" value="1"/>
</dbReference>
<dbReference type="AlphaFoldDB" id="A0A258HN15"/>
<reference evidence="2 3" key="1">
    <citation type="submission" date="2017-03" db="EMBL/GenBank/DDBJ databases">
        <title>Lifting the veil on microbial sulfur biogeochemistry in mining wastewaters.</title>
        <authorList>
            <person name="Kantor R.S."/>
            <person name="Colenbrander Nelson T."/>
            <person name="Marshall S."/>
            <person name="Bennett D."/>
            <person name="Apte S."/>
            <person name="Camacho D."/>
            <person name="Thomas B.C."/>
            <person name="Warren L.A."/>
            <person name="Banfield J.F."/>
        </authorList>
    </citation>
    <scope>NUCLEOTIDE SEQUENCE [LARGE SCALE GENOMIC DNA]</scope>
    <source>
        <strain evidence="2">32-68-21</strain>
    </source>
</reference>
<accession>A0A258HN15</accession>